<dbReference type="EMBL" id="JABBWD010000032">
    <property type="protein sequence ID" value="KAG1775669.1"/>
    <property type="molecule type" value="Genomic_DNA"/>
</dbReference>
<keyword evidence="5" id="KW-0489">Methyltransferase</keyword>
<dbReference type="PANTHER" id="PTHR12714:SF9">
    <property type="entry name" value="PROTEIN-S-ISOPRENYLCYSTEINE O-METHYLTRANSFERASE"/>
    <property type="match status" value="1"/>
</dbReference>
<keyword evidence="7" id="KW-1185">Reference proteome</keyword>
<evidence type="ECO:0000256" key="3">
    <source>
        <dbReference type="ARBA" id="ARBA00022989"/>
    </source>
</evidence>
<evidence type="ECO:0000256" key="4">
    <source>
        <dbReference type="ARBA" id="ARBA00023136"/>
    </source>
</evidence>
<feature type="transmembrane region" description="Helical" evidence="5">
    <location>
        <begin position="191"/>
        <end position="211"/>
    </location>
</feature>
<keyword evidence="3 5" id="KW-1133">Transmembrane helix</keyword>
<gene>
    <name evidence="6" type="ORF">EV702DRAFT_972861</name>
</gene>
<dbReference type="Gene3D" id="1.20.120.1630">
    <property type="match status" value="1"/>
</dbReference>
<evidence type="ECO:0000313" key="7">
    <source>
        <dbReference type="Proteomes" id="UP000714275"/>
    </source>
</evidence>
<keyword evidence="5" id="KW-0808">Transferase</keyword>
<organism evidence="6 7">
    <name type="scientific">Suillus placidus</name>
    <dbReference type="NCBI Taxonomy" id="48579"/>
    <lineage>
        <taxon>Eukaryota</taxon>
        <taxon>Fungi</taxon>
        <taxon>Dikarya</taxon>
        <taxon>Basidiomycota</taxon>
        <taxon>Agaricomycotina</taxon>
        <taxon>Agaricomycetes</taxon>
        <taxon>Agaricomycetidae</taxon>
        <taxon>Boletales</taxon>
        <taxon>Suillineae</taxon>
        <taxon>Suillaceae</taxon>
        <taxon>Suillus</taxon>
    </lineage>
</organism>
<dbReference type="InterPro" id="IPR007269">
    <property type="entry name" value="ICMT_MeTrfase"/>
</dbReference>
<name>A0A9P6ZS09_9AGAM</name>
<comment type="subcellular location">
    <subcellularLocation>
        <location evidence="5">Endoplasmic reticulum membrane</location>
        <topology evidence="5">Multi-pass membrane protein</topology>
    </subcellularLocation>
    <subcellularLocation>
        <location evidence="1">Membrane</location>
        <topology evidence="1">Multi-pass membrane protein</topology>
    </subcellularLocation>
</comment>
<keyword evidence="2 5" id="KW-0812">Transmembrane</keyword>
<dbReference type="EC" id="2.1.1.100" evidence="5"/>
<sequence length="240" mass="26637">MSLLKIPFIIASAIGVHVSLTTSSRQPSSEEKVIPTASESFGKWIFRLGCLELMVISIWAVSAAEVANIIAMHIGPSQISEGIYGASAIQLMRTLRPTPITHAFLASSLAIAMGGAFRLYCMSTLGKLWSFQLSIRKEHRLVTDGPYSIVRHPSYTAFFLQYVGIIVMYGGPGSWMRQSGILQVPFMKVPAAIIFVAYTVCAWIVIVRLAVEDKMMQRAMGEDWENWAKQVKYRLLPGVY</sequence>
<reference evidence="6" key="1">
    <citation type="journal article" date="2020" name="New Phytol.">
        <title>Comparative genomics reveals dynamic genome evolution in host specialist ectomycorrhizal fungi.</title>
        <authorList>
            <person name="Lofgren L.A."/>
            <person name="Nguyen N.H."/>
            <person name="Vilgalys R."/>
            <person name="Ruytinx J."/>
            <person name="Liao H.L."/>
            <person name="Branco S."/>
            <person name="Kuo A."/>
            <person name="LaButti K."/>
            <person name="Lipzen A."/>
            <person name="Andreopoulos W."/>
            <person name="Pangilinan J."/>
            <person name="Riley R."/>
            <person name="Hundley H."/>
            <person name="Na H."/>
            <person name="Barry K."/>
            <person name="Grigoriev I.V."/>
            <person name="Stajich J.E."/>
            <person name="Kennedy P.G."/>
        </authorList>
    </citation>
    <scope>NUCLEOTIDE SEQUENCE</scope>
    <source>
        <strain evidence="6">DOB743</strain>
    </source>
</reference>
<keyword evidence="4 5" id="KW-0472">Membrane</keyword>
<dbReference type="AlphaFoldDB" id="A0A9P6ZS09"/>
<protein>
    <recommendedName>
        <fullName evidence="5">Protein-S-isoprenylcysteine O-methyltransferase</fullName>
        <ecNumber evidence="5">2.1.1.100</ecNumber>
    </recommendedName>
</protein>
<evidence type="ECO:0000313" key="6">
    <source>
        <dbReference type="EMBL" id="KAG1775669.1"/>
    </source>
</evidence>
<accession>A0A9P6ZS09</accession>
<evidence type="ECO:0000256" key="1">
    <source>
        <dbReference type="ARBA" id="ARBA00004141"/>
    </source>
</evidence>
<evidence type="ECO:0000256" key="5">
    <source>
        <dbReference type="RuleBase" id="RU362022"/>
    </source>
</evidence>
<comment type="similarity">
    <text evidence="5">Belongs to the class VI-like SAM-binding methyltransferase superfamily. Isoprenylcysteine carboxyl methyltransferase family.</text>
</comment>
<dbReference type="PANTHER" id="PTHR12714">
    <property type="entry name" value="PROTEIN-S ISOPRENYLCYSTEINE O-METHYLTRANSFERASE"/>
    <property type="match status" value="1"/>
</dbReference>
<dbReference type="GO" id="GO:0004671">
    <property type="term" value="F:protein C-terminal S-isoprenylcysteine carboxyl O-methyltransferase activity"/>
    <property type="evidence" value="ECO:0007669"/>
    <property type="project" value="UniProtKB-EC"/>
</dbReference>
<dbReference type="GO" id="GO:0032259">
    <property type="term" value="P:methylation"/>
    <property type="evidence" value="ECO:0007669"/>
    <property type="project" value="UniProtKB-KW"/>
</dbReference>
<dbReference type="GO" id="GO:0005789">
    <property type="term" value="C:endoplasmic reticulum membrane"/>
    <property type="evidence" value="ECO:0007669"/>
    <property type="project" value="UniProtKB-SubCell"/>
</dbReference>
<evidence type="ECO:0000256" key="2">
    <source>
        <dbReference type="ARBA" id="ARBA00022692"/>
    </source>
</evidence>
<proteinExistence type="inferred from homology"/>
<dbReference type="OrthoDB" id="422086at2759"/>
<feature type="transmembrane region" description="Helical" evidence="5">
    <location>
        <begin position="100"/>
        <end position="121"/>
    </location>
</feature>
<comment type="catalytic activity">
    <reaction evidence="5">
        <text>[protein]-C-terminal S-[(2E,6E)-farnesyl]-L-cysteine + S-adenosyl-L-methionine = [protein]-C-terminal S-[(2E,6E)-farnesyl]-L-cysteine methyl ester + S-adenosyl-L-homocysteine</text>
        <dbReference type="Rhea" id="RHEA:21672"/>
        <dbReference type="Rhea" id="RHEA-COMP:12125"/>
        <dbReference type="Rhea" id="RHEA-COMP:12126"/>
        <dbReference type="ChEBI" id="CHEBI:57856"/>
        <dbReference type="ChEBI" id="CHEBI:59789"/>
        <dbReference type="ChEBI" id="CHEBI:90510"/>
        <dbReference type="ChEBI" id="CHEBI:90511"/>
        <dbReference type="EC" id="2.1.1.100"/>
    </reaction>
</comment>
<keyword evidence="5" id="KW-0256">Endoplasmic reticulum</keyword>
<comment type="caution">
    <text evidence="6">The sequence shown here is derived from an EMBL/GenBank/DDBJ whole genome shotgun (WGS) entry which is preliminary data.</text>
</comment>
<dbReference type="Pfam" id="PF04140">
    <property type="entry name" value="ICMT"/>
    <property type="match status" value="1"/>
</dbReference>
<feature type="transmembrane region" description="Helical" evidence="5">
    <location>
        <begin position="155"/>
        <end position="171"/>
    </location>
</feature>
<keyword evidence="5" id="KW-0949">S-adenosyl-L-methionine</keyword>
<dbReference type="Proteomes" id="UP000714275">
    <property type="component" value="Unassembled WGS sequence"/>
</dbReference>
<comment type="caution">
    <text evidence="5">Lacks conserved residue(s) required for the propagation of feature annotation.</text>
</comment>